<feature type="region of interest" description="Disordered" evidence="1">
    <location>
        <begin position="1"/>
        <end position="28"/>
    </location>
</feature>
<feature type="compositionally biased region" description="Basic and acidic residues" evidence="1">
    <location>
        <begin position="10"/>
        <end position="21"/>
    </location>
</feature>
<feature type="compositionally biased region" description="Basic and acidic residues" evidence="1">
    <location>
        <begin position="72"/>
        <end position="84"/>
    </location>
</feature>
<comment type="caution">
    <text evidence="2">The sequence shown here is derived from an EMBL/GenBank/DDBJ whole genome shotgun (WGS) entry which is preliminary data.</text>
</comment>
<dbReference type="Proteomes" id="UP000299102">
    <property type="component" value="Unassembled WGS sequence"/>
</dbReference>
<protein>
    <submittedName>
        <fullName evidence="2">Uncharacterized protein</fullName>
    </submittedName>
</protein>
<evidence type="ECO:0000313" key="2">
    <source>
        <dbReference type="EMBL" id="GBP30457.1"/>
    </source>
</evidence>
<accession>A0A4C1UWR1</accession>
<dbReference type="EMBL" id="BGZK01000233">
    <property type="protein sequence ID" value="GBP30457.1"/>
    <property type="molecule type" value="Genomic_DNA"/>
</dbReference>
<reference evidence="2 3" key="1">
    <citation type="journal article" date="2019" name="Commun. Biol.">
        <title>The bagworm genome reveals a unique fibroin gene that provides high tensile strength.</title>
        <authorList>
            <person name="Kono N."/>
            <person name="Nakamura H."/>
            <person name="Ohtoshi R."/>
            <person name="Tomita M."/>
            <person name="Numata K."/>
            <person name="Arakawa K."/>
        </authorList>
    </citation>
    <scope>NUCLEOTIDE SEQUENCE [LARGE SCALE GENOMIC DNA]</scope>
</reference>
<evidence type="ECO:0000313" key="3">
    <source>
        <dbReference type="Proteomes" id="UP000299102"/>
    </source>
</evidence>
<sequence length="100" mass="10813">MITSSISREPSLESLHRRVLESGDDSSPWARAHCHCTYRFVTHIRVCPVNAVSSGPAPPVFIRDARSTSGEGRADYATRTRRPDALGATGAGAAVRPQPR</sequence>
<organism evidence="2 3">
    <name type="scientific">Eumeta variegata</name>
    <name type="common">Bagworm moth</name>
    <name type="synonym">Eumeta japonica</name>
    <dbReference type="NCBI Taxonomy" id="151549"/>
    <lineage>
        <taxon>Eukaryota</taxon>
        <taxon>Metazoa</taxon>
        <taxon>Ecdysozoa</taxon>
        <taxon>Arthropoda</taxon>
        <taxon>Hexapoda</taxon>
        <taxon>Insecta</taxon>
        <taxon>Pterygota</taxon>
        <taxon>Neoptera</taxon>
        <taxon>Endopterygota</taxon>
        <taxon>Lepidoptera</taxon>
        <taxon>Glossata</taxon>
        <taxon>Ditrysia</taxon>
        <taxon>Tineoidea</taxon>
        <taxon>Psychidae</taxon>
        <taxon>Oiketicinae</taxon>
        <taxon>Eumeta</taxon>
    </lineage>
</organism>
<keyword evidence="3" id="KW-1185">Reference proteome</keyword>
<proteinExistence type="predicted"/>
<gene>
    <name evidence="2" type="ORF">EVAR_20910_1</name>
</gene>
<feature type="region of interest" description="Disordered" evidence="1">
    <location>
        <begin position="57"/>
        <end position="100"/>
    </location>
</feature>
<evidence type="ECO:0000256" key="1">
    <source>
        <dbReference type="SAM" id="MobiDB-lite"/>
    </source>
</evidence>
<dbReference type="AlphaFoldDB" id="A0A4C1UWR1"/>
<name>A0A4C1UWR1_EUMVA</name>